<feature type="region of interest" description="Disordered" evidence="1">
    <location>
        <begin position="113"/>
        <end position="133"/>
    </location>
</feature>
<dbReference type="EMBL" id="RQER01000008">
    <property type="protein sequence ID" value="TGJ99825.1"/>
    <property type="molecule type" value="Genomic_DNA"/>
</dbReference>
<organism evidence="2 3">
    <name type="scientific">Leptospira langatensis</name>
    <dbReference type="NCBI Taxonomy" id="2484983"/>
    <lineage>
        <taxon>Bacteria</taxon>
        <taxon>Pseudomonadati</taxon>
        <taxon>Spirochaetota</taxon>
        <taxon>Spirochaetia</taxon>
        <taxon>Leptospirales</taxon>
        <taxon>Leptospiraceae</taxon>
        <taxon>Leptospira</taxon>
    </lineage>
</organism>
<reference evidence="2 3" key="1">
    <citation type="journal article" date="2019" name="PLoS Negl. Trop. Dis.">
        <title>Revisiting the worldwide diversity of Leptospira species in the environment.</title>
        <authorList>
            <person name="Vincent A.T."/>
            <person name="Schiettekatte O."/>
            <person name="Bourhy P."/>
            <person name="Veyrier F.J."/>
            <person name="Picardeau M."/>
        </authorList>
    </citation>
    <scope>NUCLEOTIDE SEQUENCE [LARGE SCALE GENOMIC DNA]</scope>
    <source>
        <strain evidence="2 3">SSW18</strain>
    </source>
</reference>
<comment type="caution">
    <text evidence="2">The sequence shown here is derived from an EMBL/GenBank/DDBJ whole genome shotgun (WGS) entry which is preliminary data.</text>
</comment>
<proteinExistence type="predicted"/>
<dbReference type="AlphaFoldDB" id="A0A5R2ASQ3"/>
<name>A0A5R2ASQ3_9LEPT</name>
<accession>A0A5R2ASQ3</accession>
<evidence type="ECO:0000256" key="1">
    <source>
        <dbReference type="SAM" id="MobiDB-lite"/>
    </source>
</evidence>
<dbReference type="RefSeq" id="WP_135698332.1">
    <property type="nucleotide sequence ID" value="NZ_RQER01000008.1"/>
</dbReference>
<gene>
    <name evidence="2" type="ORF">EHO57_13760</name>
</gene>
<evidence type="ECO:0000313" key="2">
    <source>
        <dbReference type="EMBL" id="TGJ99825.1"/>
    </source>
</evidence>
<evidence type="ECO:0000313" key="3">
    <source>
        <dbReference type="Proteomes" id="UP000297946"/>
    </source>
</evidence>
<sequence>MKTLNTKINHLRLLVKSFQILNFPATSQLSPEEFLRTALNHEPPICCLESDLTFSPERGPNPNSENLTIIVAFPNWRTDSRAILHVDLEKAIDAMIDLIEDEGLPPLDEIILEESRPEITREGSNGENNLSNS</sequence>
<dbReference type="Proteomes" id="UP000297946">
    <property type="component" value="Unassembled WGS sequence"/>
</dbReference>
<protein>
    <submittedName>
        <fullName evidence="2">Uncharacterized protein</fullName>
    </submittedName>
</protein>
<feature type="compositionally biased region" description="Low complexity" evidence="1">
    <location>
        <begin position="122"/>
        <end position="133"/>
    </location>
</feature>